<evidence type="ECO:0000256" key="1">
    <source>
        <dbReference type="SAM" id="MobiDB-lite"/>
    </source>
</evidence>
<accession>A0AAW0V7K4</accession>
<feature type="compositionally biased region" description="Polar residues" evidence="1">
    <location>
        <begin position="1"/>
        <end position="18"/>
    </location>
</feature>
<organism evidence="2 3">
    <name type="scientific">Scylla paramamosain</name>
    <name type="common">Mud crab</name>
    <dbReference type="NCBI Taxonomy" id="85552"/>
    <lineage>
        <taxon>Eukaryota</taxon>
        <taxon>Metazoa</taxon>
        <taxon>Ecdysozoa</taxon>
        <taxon>Arthropoda</taxon>
        <taxon>Crustacea</taxon>
        <taxon>Multicrustacea</taxon>
        <taxon>Malacostraca</taxon>
        <taxon>Eumalacostraca</taxon>
        <taxon>Eucarida</taxon>
        <taxon>Decapoda</taxon>
        <taxon>Pleocyemata</taxon>
        <taxon>Brachyura</taxon>
        <taxon>Eubrachyura</taxon>
        <taxon>Portunoidea</taxon>
        <taxon>Portunidae</taxon>
        <taxon>Portuninae</taxon>
        <taxon>Scylla</taxon>
    </lineage>
</organism>
<protein>
    <submittedName>
        <fullName evidence="2">Uncharacterized protein</fullName>
    </submittedName>
</protein>
<sequence>MCTPATVTSAPSQATSPSRVPAPSTGGPAPAAVECLGELVRFPAATGALPVGHGVWRQEARPASTQRGGCPRGGKLPGSGCGHVGVRAGRAARTLAGLRTGCGPRAGECMHPTPMRGGDAGETGQAEGVKVVLQRATRLEECCSRHKALVMCFLTRGCVLGPGSRVTPRQILPTRVHKPREVSWTCGGDAIRHQTRRGR</sequence>
<evidence type="ECO:0000313" key="2">
    <source>
        <dbReference type="EMBL" id="KAK8407648.1"/>
    </source>
</evidence>
<evidence type="ECO:0000313" key="3">
    <source>
        <dbReference type="Proteomes" id="UP001487740"/>
    </source>
</evidence>
<comment type="caution">
    <text evidence="2">The sequence shown here is derived from an EMBL/GenBank/DDBJ whole genome shotgun (WGS) entry which is preliminary data.</text>
</comment>
<gene>
    <name evidence="2" type="ORF">O3P69_002298</name>
</gene>
<dbReference type="Proteomes" id="UP001487740">
    <property type="component" value="Unassembled WGS sequence"/>
</dbReference>
<feature type="region of interest" description="Disordered" evidence="1">
    <location>
        <begin position="1"/>
        <end position="28"/>
    </location>
</feature>
<name>A0AAW0V7K4_SCYPA</name>
<dbReference type="EMBL" id="JARAKH010000001">
    <property type="protein sequence ID" value="KAK8407648.1"/>
    <property type="molecule type" value="Genomic_DNA"/>
</dbReference>
<keyword evidence="3" id="KW-1185">Reference proteome</keyword>
<dbReference type="AlphaFoldDB" id="A0AAW0V7K4"/>
<proteinExistence type="predicted"/>
<reference evidence="2 3" key="1">
    <citation type="submission" date="2023-03" db="EMBL/GenBank/DDBJ databases">
        <title>High-quality genome of Scylla paramamosain provides insights in environmental adaptation.</title>
        <authorList>
            <person name="Zhang L."/>
        </authorList>
    </citation>
    <scope>NUCLEOTIDE SEQUENCE [LARGE SCALE GENOMIC DNA]</scope>
    <source>
        <strain evidence="2">LZ_2023a</strain>
        <tissue evidence="2">Muscle</tissue>
    </source>
</reference>